<evidence type="ECO:0000313" key="2">
    <source>
        <dbReference type="EnsemblPlants" id="ORUFI11G16460.2"/>
    </source>
</evidence>
<keyword evidence="3" id="KW-1185">Reference proteome</keyword>
<dbReference type="Gramene" id="ORUFI11G16460.2">
    <property type="protein sequence ID" value="ORUFI11G16460.2"/>
    <property type="gene ID" value="ORUFI11G16460"/>
</dbReference>
<dbReference type="EnsemblPlants" id="ORUFI11G16460.2">
    <property type="protein sequence ID" value="ORUFI11G16460.2"/>
    <property type="gene ID" value="ORUFI11G16460"/>
</dbReference>
<accession>A0A0E0R961</accession>
<feature type="region of interest" description="Disordered" evidence="1">
    <location>
        <begin position="13"/>
        <end position="35"/>
    </location>
</feature>
<organism evidence="2 3">
    <name type="scientific">Oryza rufipogon</name>
    <name type="common">Brownbeard rice</name>
    <name type="synonym">Asian wild rice</name>
    <dbReference type="NCBI Taxonomy" id="4529"/>
    <lineage>
        <taxon>Eukaryota</taxon>
        <taxon>Viridiplantae</taxon>
        <taxon>Streptophyta</taxon>
        <taxon>Embryophyta</taxon>
        <taxon>Tracheophyta</taxon>
        <taxon>Spermatophyta</taxon>
        <taxon>Magnoliopsida</taxon>
        <taxon>Liliopsida</taxon>
        <taxon>Poales</taxon>
        <taxon>Poaceae</taxon>
        <taxon>BOP clade</taxon>
        <taxon>Oryzoideae</taxon>
        <taxon>Oryzeae</taxon>
        <taxon>Oryzinae</taxon>
        <taxon>Oryza</taxon>
    </lineage>
</organism>
<sequence length="120" mass="13149">MERRHRPRAAAAAAASASVSAAAHHPGGVRVHPYHTSAGVVKGKLHTRKAATTYEHSASCEVEEWGYELMIFFLRVDYQDSDTRKGNRRTRGCERGSKTLGSSADLSLSKVGFKPKDTKH</sequence>
<reference evidence="2" key="2">
    <citation type="submission" date="2015-06" db="UniProtKB">
        <authorList>
            <consortium name="EnsemblPlants"/>
        </authorList>
    </citation>
    <scope>IDENTIFICATION</scope>
</reference>
<proteinExistence type="predicted"/>
<dbReference type="AlphaFoldDB" id="A0A0E0R961"/>
<feature type="compositionally biased region" description="Basic and acidic residues" evidence="1">
    <location>
        <begin position="81"/>
        <end position="97"/>
    </location>
</feature>
<protein>
    <submittedName>
        <fullName evidence="2">Uncharacterized protein</fullName>
    </submittedName>
</protein>
<reference evidence="3" key="1">
    <citation type="submission" date="2013-06" db="EMBL/GenBank/DDBJ databases">
        <authorList>
            <person name="Zhao Q."/>
        </authorList>
    </citation>
    <scope>NUCLEOTIDE SEQUENCE</scope>
    <source>
        <strain evidence="3">cv. W1943</strain>
    </source>
</reference>
<feature type="compositionally biased region" description="Low complexity" evidence="1">
    <location>
        <begin position="13"/>
        <end position="23"/>
    </location>
</feature>
<dbReference type="Proteomes" id="UP000008022">
    <property type="component" value="Unassembled WGS sequence"/>
</dbReference>
<evidence type="ECO:0000256" key="1">
    <source>
        <dbReference type="SAM" id="MobiDB-lite"/>
    </source>
</evidence>
<feature type="region of interest" description="Disordered" evidence="1">
    <location>
        <begin position="81"/>
        <end position="120"/>
    </location>
</feature>
<dbReference type="HOGENOM" id="CLU_175099_0_0_1"/>
<evidence type="ECO:0000313" key="3">
    <source>
        <dbReference type="Proteomes" id="UP000008022"/>
    </source>
</evidence>
<name>A0A0E0R961_ORYRU</name>